<dbReference type="InterPro" id="IPR013800">
    <property type="entry name" value="STAT_TF_alpha"/>
</dbReference>
<protein>
    <recommendedName>
        <fullName evidence="2">STAT transcription factor protein interaction domain-containing protein</fullName>
    </recommendedName>
</protein>
<dbReference type="InterPro" id="IPR013799">
    <property type="entry name" value="STAT_TF_prot_interaction"/>
</dbReference>
<organism evidence="3 4">
    <name type="scientific">Muraenolepis orangiensis</name>
    <name type="common">Patagonian moray cod</name>
    <dbReference type="NCBI Taxonomy" id="630683"/>
    <lineage>
        <taxon>Eukaryota</taxon>
        <taxon>Metazoa</taxon>
        <taxon>Chordata</taxon>
        <taxon>Craniata</taxon>
        <taxon>Vertebrata</taxon>
        <taxon>Euteleostomi</taxon>
        <taxon>Actinopterygii</taxon>
        <taxon>Neopterygii</taxon>
        <taxon>Teleostei</taxon>
        <taxon>Neoteleostei</taxon>
        <taxon>Acanthomorphata</taxon>
        <taxon>Zeiogadaria</taxon>
        <taxon>Gadariae</taxon>
        <taxon>Gadiformes</taxon>
        <taxon>Muraenolepidoidei</taxon>
        <taxon>Muraenolepididae</taxon>
        <taxon>Muraenolepis</taxon>
    </lineage>
</organism>
<evidence type="ECO:0000256" key="1">
    <source>
        <dbReference type="ARBA" id="ARBA00022999"/>
    </source>
</evidence>
<comment type="caution">
    <text evidence="3">The sequence shown here is derived from an EMBL/GenBank/DDBJ whole genome shotgun (WGS) entry which is preliminary data.</text>
</comment>
<sequence length="150" mass="17809">MSQWKQIQQLEIGLLEHVDYLYNDNFPMDVRQGLADWIESQDWETAERDKSIAGVMFTNLLGQLERTWAQEQNFLQRHNLKIINQQLQQQGPLEKSMQNSVTLERQRNMDHHVAIIRSSVQMMDQAVKCIEDMQDDFDLRYKTLQSRGKL</sequence>
<dbReference type="EMBL" id="JANIIK010000113">
    <property type="protein sequence ID" value="KAJ3592108.1"/>
    <property type="molecule type" value="Genomic_DNA"/>
</dbReference>
<dbReference type="InterPro" id="IPR015988">
    <property type="entry name" value="STAT_TF_CC"/>
</dbReference>
<evidence type="ECO:0000313" key="3">
    <source>
        <dbReference type="EMBL" id="KAJ3592108.1"/>
    </source>
</evidence>
<dbReference type="Pfam" id="PF01017">
    <property type="entry name" value="STAT_alpha"/>
    <property type="match status" value="1"/>
</dbReference>
<keyword evidence="4" id="KW-1185">Reference proteome</keyword>
<dbReference type="GO" id="GO:0003700">
    <property type="term" value="F:DNA-binding transcription factor activity"/>
    <property type="evidence" value="ECO:0007669"/>
    <property type="project" value="InterPro"/>
</dbReference>
<dbReference type="AlphaFoldDB" id="A0A9Q0IBR7"/>
<dbReference type="SUPFAM" id="SSF47655">
    <property type="entry name" value="STAT"/>
    <property type="match status" value="1"/>
</dbReference>
<reference evidence="3" key="1">
    <citation type="submission" date="2022-07" db="EMBL/GenBank/DDBJ databases">
        <title>Chromosome-level genome of Muraenolepis orangiensis.</title>
        <authorList>
            <person name="Kim J."/>
        </authorList>
    </citation>
    <scope>NUCLEOTIDE SEQUENCE</scope>
    <source>
        <strain evidence="3">KU_S4_2022</strain>
        <tissue evidence="3">Muscle</tissue>
    </source>
</reference>
<proteinExistence type="predicted"/>
<feature type="domain" description="STAT transcription factor protein interaction" evidence="2">
    <location>
        <begin position="2"/>
        <end position="114"/>
    </location>
</feature>
<dbReference type="SMART" id="SM00964">
    <property type="entry name" value="STAT_int"/>
    <property type="match status" value="1"/>
</dbReference>
<name>A0A9Q0IBR7_9TELE</name>
<dbReference type="Pfam" id="PF02865">
    <property type="entry name" value="STAT_int"/>
    <property type="match status" value="1"/>
</dbReference>
<keyword evidence="1" id="KW-0727">SH2 domain</keyword>
<gene>
    <name evidence="3" type="ORF">NHX12_007237</name>
</gene>
<dbReference type="PANTHER" id="PTHR11801">
    <property type="entry name" value="SIGNAL TRANSDUCER AND ACTIVATOR OF TRANSCRIPTION"/>
    <property type="match status" value="1"/>
</dbReference>
<dbReference type="InterPro" id="IPR036535">
    <property type="entry name" value="STAT_N_sf"/>
</dbReference>
<dbReference type="GO" id="GO:0007165">
    <property type="term" value="P:signal transduction"/>
    <property type="evidence" value="ECO:0007669"/>
    <property type="project" value="InterPro"/>
</dbReference>
<dbReference type="SUPFAM" id="SSF48092">
    <property type="entry name" value="Transcription factor STAT-4 N-domain"/>
    <property type="match status" value="1"/>
</dbReference>
<accession>A0A9Q0IBR7</accession>
<dbReference type="OrthoDB" id="8943623at2759"/>
<evidence type="ECO:0000313" key="4">
    <source>
        <dbReference type="Proteomes" id="UP001148018"/>
    </source>
</evidence>
<dbReference type="Gene3D" id="1.10.532.10">
    <property type="entry name" value="STAT transcription factor, N-terminal domain"/>
    <property type="match status" value="1"/>
</dbReference>
<dbReference type="Proteomes" id="UP001148018">
    <property type="component" value="Unassembled WGS sequence"/>
</dbReference>
<evidence type="ECO:0000259" key="2">
    <source>
        <dbReference type="SMART" id="SM00964"/>
    </source>
</evidence>
<dbReference type="Gene3D" id="1.20.1050.20">
    <property type="entry name" value="STAT transcription factor, all-alpha domain"/>
    <property type="match status" value="1"/>
</dbReference>
<dbReference type="InterPro" id="IPR001217">
    <property type="entry name" value="STAT"/>
</dbReference>